<dbReference type="GO" id="GO:0000963">
    <property type="term" value="P:mitochondrial RNA processing"/>
    <property type="evidence" value="ECO:0007669"/>
    <property type="project" value="TreeGrafter"/>
</dbReference>
<dbReference type="GO" id="GO:0044528">
    <property type="term" value="P:regulation of mitochondrial mRNA stability"/>
    <property type="evidence" value="ECO:0007669"/>
    <property type="project" value="TreeGrafter"/>
</dbReference>
<sequence>MGPPPHAPRRAAAAAAGAGGAAASCFARAADARALTRAIKACSDWREVRERLDAAGGAANHIHIAAAVTHCAQLLARRGAGGAGGGGGDACRAWMADAAARLAGNRLPDCAPRQISNVLWALASAGCRPPAPVAAALLGALEARMLPRGAGGGGGGGGEGGGANCSSSSSGGGGGGGSQMGAPGPQDLSNAIWAAAAMGQDPGARWAQAFWAAAEAALPEFGPQELSNALHAAAVLGRAPPARLHAPLLSAVAAAWGGGGGGGIGGSAGAQRPAPPPPQAVANTLWALATLGLPPPPPRQLAALLAASRGALAGMSQSSREGAGRGGACCHPGWQAVLGAAHNQPASLGLSL</sequence>
<feature type="compositionally biased region" description="Gly residues" evidence="1">
    <location>
        <begin position="170"/>
        <end position="179"/>
    </location>
</feature>
<dbReference type="Proteomes" id="UP000247498">
    <property type="component" value="Unassembled WGS sequence"/>
</dbReference>
<dbReference type="GO" id="GO:1901259">
    <property type="term" value="P:chloroplast rRNA processing"/>
    <property type="evidence" value="ECO:0007669"/>
    <property type="project" value="TreeGrafter"/>
</dbReference>
<accession>A0A2V0P9D6</accession>
<name>A0A2V0P9D6_9CHLO</name>
<dbReference type="EMBL" id="BDRX01000080">
    <property type="protein sequence ID" value="GBF96468.1"/>
    <property type="molecule type" value="Genomic_DNA"/>
</dbReference>
<protein>
    <submittedName>
        <fullName evidence="2">Uncharacterized protein</fullName>
    </submittedName>
</protein>
<evidence type="ECO:0000256" key="1">
    <source>
        <dbReference type="SAM" id="MobiDB-lite"/>
    </source>
</evidence>
<dbReference type="PANTHER" id="PTHR21228:SF40">
    <property type="entry name" value="LD45607P"/>
    <property type="match status" value="1"/>
</dbReference>
<organism evidence="2 3">
    <name type="scientific">Raphidocelis subcapitata</name>
    <dbReference type="NCBI Taxonomy" id="307507"/>
    <lineage>
        <taxon>Eukaryota</taxon>
        <taxon>Viridiplantae</taxon>
        <taxon>Chlorophyta</taxon>
        <taxon>core chlorophytes</taxon>
        <taxon>Chlorophyceae</taxon>
        <taxon>CS clade</taxon>
        <taxon>Sphaeropleales</taxon>
        <taxon>Selenastraceae</taxon>
        <taxon>Raphidocelis</taxon>
    </lineage>
</organism>
<feature type="compositionally biased region" description="Gly residues" evidence="1">
    <location>
        <begin position="152"/>
        <end position="163"/>
    </location>
</feature>
<dbReference type="PANTHER" id="PTHR21228">
    <property type="entry name" value="FAST LEU-RICH DOMAIN-CONTAINING"/>
    <property type="match status" value="1"/>
</dbReference>
<proteinExistence type="predicted"/>
<dbReference type="GO" id="GO:0009507">
    <property type="term" value="C:chloroplast"/>
    <property type="evidence" value="ECO:0007669"/>
    <property type="project" value="GOC"/>
</dbReference>
<keyword evidence="3" id="KW-1185">Reference proteome</keyword>
<dbReference type="InterPro" id="IPR050870">
    <property type="entry name" value="FAST_kinase"/>
</dbReference>
<comment type="caution">
    <text evidence="2">The sequence shown here is derived from an EMBL/GenBank/DDBJ whole genome shotgun (WGS) entry which is preliminary data.</text>
</comment>
<feature type="region of interest" description="Disordered" evidence="1">
    <location>
        <begin position="152"/>
        <end position="186"/>
    </location>
</feature>
<dbReference type="GO" id="GO:0035770">
    <property type="term" value="C:ribonucleoprotein granule"/>
    <property type="evidence" value="ECO:0007669"/>
    <property type="project" value="TreeGrafter"/>
</dbReference>
<dbReference type="AlphaFoldDB" id="A0A2V0P9D6"/>
<dbReference type="InParanoid" id="A0A2V0P9D6"/>
<reference evidence="2 3" key="1">
    <citation type="journal article" date="2018" name="Sci. Rep.">
        <title>Raphidocelis subcapitata (=Pseudokirchneriella subcapitata) provides an insight into genome evolution and environmental adaptations in the Sphaeropleales.</title>
        <authorList>
            <person name="Suzuki S."/>
            <person name="Yamaguchi H."/>
            <person name="Nakajima N."/>
            <person name="Kawachi M."/>
        </authorList>
    </citation>
    <scope>NUCLEOTIDE SEQUENCE [LARGE SCALE GENOMIC DNA]</scope>
    <source>
        <strain evidence="2 3">NIES-35</strain>
    </source>
</reference>
<gene>
    <name evidence="2" type="ORF">Rsub_09267</name>
</gene>
<evidence type="ECO:0000313" key="2">
    <source>
        <dbReference type="EMBL" id="GBF96468.1"/>
    </source>
</evidence>
<dbReference type="GO" id="GO:0005759">
    <property type="term" value="C:mitochondrial matrix"/>
    <property type="evidence" value="ECO:0007669"/>
    <property type="project" value="TreeGrafter"/>
</dbReference>
<dbReference type="GO" id="GO:0003723">
    <property type="term" value="F:RNA binding"/>
    <property type="evidence" value="ECO:0007669"/>
    <property type="project" value="TreeGrafter"/>
</dbReference>
<evidence type="ECO:0000313" key="3">
    <source>
        <dbReference type="Proteomes" id="UP000247498"/>
    </source>
</evidence>